<evidence type="ECO:0000256" key="2">
    <source>
        <dbReference type="SAM" id="Phobius"/>
    </source>
</evidence>
<protein>
    <submittedName>
        <fullName evidence="3">Uncharacterized protein</fullName>
    </submittedName>
</protein>
<keyword evidence="2" id="KW-0812">Transmembrane</keyword>
<organism evidence="3">
    <name type="scientific">Anopheles atroparvus</name>
    <name type="common">European mosquito</name>
    <dbReference type="NCBI Taxonomy" id="41427"/>
    <lineage>
        <taxon>Eukaryota</taxon>
        <taxon>Metazoa</taxon>
        <taxon>Ecdysozoa</taxon>
        <taxon>Arthropoda</taxon>
        <taxon>Hexapoda</taxon>
        <taxon>Insecta</taxon>
        <taxon>Pterygota</taxon>
        <taxon>Neoptera</taxon>
        <taxon>Endopterygota</taxon>
        <taxon>Diptera</taxon>
        <taxon>Nematocera</taxon>
        <taxon>Culicoidea</taxon>
        <taxon>Culicidae</taxon>
        <taxon>Anophelinae</taxon>
        <taxon>Anopheles</taxon>
    </lineage>
</organism>
<keyword evidence="2" id="KW-1133">Transmembrane helix</keyword>
<dbReference type="EnsemblMetazoa" id="AATE012150-RA">
    <property type="protein sequence ID" value="AATE012150-PA.1"/>
    <property type="gene ID" value="AATE012150"/>
</dbReference>
<feature type="region of interest" description="Disordered" evidence="1">
    <location>
        <begin position="1"/>
        <end position="38"/>
    </location>
</feature>
<dbReference type="VEuPathDB" id="VectorBase:AATE012150"/>
<dbReference type="AlphaFoldDB" id="A0A182J690"/>
<name>A0A182J690_ANOAO</name>
<feature type="compositionally biased region" description="Basic and acidic residues" evidence="1">
    <location>
        <begin position="10"/>
        <end position="19"/>
    </location>
</feature>
<accession>A0A182J690</accession>
<reference evidence="3" key="1">
    <citation type="submission" date="2022-08" db="UniProtKB">
        <authorList>
            <consortium name="EnsemblMetazoa"/>
        </authorList>
    </citation>
    <scope>IDENTIFICATION</scope>
    <source>
        <strain evidence="3">EBRO</strain>
    </source>
</reference>
<keyword evidence="2" id="KW-0472">Membrane</keyword>
<evidence type="ECO:0000256" key="1">
    <source>
        <dbReference type="SAM" id="MobiDB-lite"/>
    </source>
</evidence>
<sequence>MTFGNTLNARDTKPRRTDAIGRPAAVQSSDSRLEGTCSIPYSQEEVKNELRASTKWPRGHYFGRGGEVATFDRASAVAKPDRQAKPSQSPNRHAPRRNRPFVVAVVVFVVAAVAAAVIAVQSQMHRVTAMGVYVRHYASFLVPKQHQQKCSWQW</sequence>
<feature type="transmembrane region" description="Helical" evidence="2">
    <location>
        <begin position="101"/>
        <end position="120"/>
    </location>
</feature>
<proteinExistence type="predicted"/>
<feature type="region of interest" description="Disordered" evidence="1">
    <location>
        <begin position="73"/>
        <end position="96"/>
    </location>
</feature>
<evidence type="ECO:0000313" key="3">
    <source>
        <dbReference type="EnsemblMetazoa" id="AATE012150-PA.1"/>
    </source>
</evidence>